<dbReference type="InterPro" id="IPR043129">
    <property type="entry name" value="ATPase_NBD"/>
</dbReference>
<dbReference type="PRINTS" id="PR00475">
    <property type="entry name" value="HEXOKINASE"/>
</dbReference>
<dbReference type="AlphaFoldDB" id="A0A1J1IUQ5"/>
<dbReference type="OrthoDB" id="419537at2759"/>
<evidence type="ECO:0000256" key="5">
    <source>
        <dbReference type="ARBA" id="ARBA00022741"/>
    </source>
</evidence>
<name>A0A1J1IUQ5_9DIPT</name>
<dbReference type="Gene3D" id="3.30.420.40">
    <property type="match status" value="1"/>
</dbReference>
<dbReference type="InterPro" id="IPR019807">
    <property type="entry name" value="Hexokinase_BS"/>
</dbReference>
<evidence type="ECO:0000313" key="17">
    <source>
        <dbReference type="EMBL" id="CRL03949.1"/>
    </source>
</evidence>
<reference evidence="17 18" key="1">
    <citation type="submission" date="2015-04" db="EMBL/GenBank/DDBJ databases">
        <authorList>
            <person name="Syromyatnikov M.Y."/>
            <person name="Popov V.N."/>
        </authorList>
    </citation>
    <scope>NUCLEOTIDE SEQUENCE [LARGE SCALE GENOMIC DNA]</scope>
</reference>
<feature type="domain" description="Hexokinase N-terminal" evidence="15">
    <location>
        <begin position="18"/>
        <end position="207"/>
    </location>
</feature>
<evidence type="ECO:0000256" key="7">
    <source>
        <dbReference type="ARBA" id="ARBA00022840"/>
    </source>
</evidence>
<evidence type="ECO:0000256" key="12">
    <source>
        <dbReference type="ARBA" id="ARBA00050361"/>
    </source>
</evidence>
<dbReference type="FunFam" id="3.30.420.40:FF:000095">
    <property type="entry name" value="Phosphotransferase"/>
    <property type="match status" value="1"/>
</dbReference>
<dbReference type="GO" id="GO:0006096">
    <property type="term" value="P:glycolytic process"/>
    <property type="evidence" value="ECO:0007669"/>
    <property type="project" value="UniProtKB-UniPathway"/>
</dbReference>
<comment type="catalytic activity">
    <reaction evidence="10">
        <text>D-fructose + ATP = D-fructose 6-phosphate + ADP + H(+)</text>
        <dbReference type="Rhea" id="RHEA:16125"/>
        <dbReference type="ChEBI" id="CHEBI:15378"/>
        <dbReference type="ChEBI" id="CHEBI:30616"/>
        <dbReference type="ChEBI" id="CHEBI:37721"/>
        <dbReference type="ChEBI" id="CHEBI:61527"/>
        <dbReference type="ChEBI" id="CHEBI:456216"/>
        <dbReference type="EC" id="2.7.1.1"/>
    </reaction>
    <physiologicalReaction direction="left-to-right" evidence="10">
        <dbReference type="Rhea" id="RHEA:16126"/>
    </physiologicalReaction>
</comment>
<dbReference type="GO" id="GO:0004340">
    <property type="term" value="F:glucokinase activity"/>
    <property type="evidence" value="ECO:0007669"/>
    <property type="project" value="TreeGrafter"/>
</dbReference>
<comment type="pathway">
    <text evidence="2">Carbohydrate metabolism; hexose metabolism.</text>
</comment>
<dbReference type="GO" id="GO:0005524">
    <property type="term" value="F:ATP binding"/>
    <property type="evidence" value="ECO:0007669"/>
    <property type="project" value="UniProtKB-UniRule"/>
</dbReference>
<dbReference type="GO" id="GO:0001678">
    <property type="term" value="P:intracellular glucose homeostasis"/>
    <property type="evidence" value="ECO:0007669"/>
    <property type="project" value="InterPro"/>
</dbReference>
<comment type="catalytic activity">
    <reaction evidence="9">
        <text>a D-hexose + ATP = a D-hexose 6-phosphate + ADP + H(+)</text>
        <dbReference type="Rhea" id="RHEA:22740"/>
        <dbReference type="ChEBI" id="CHEBI:4194"/>
        <dbReference type="ChEBI" id="CHEBI:15378"/>
        <dbReference type="ChEBI" id="CHEBI:30616"/>
        <dbReference type="ChEBI" id="CHEBI:229467"/>
        <dbReference type="ChEBI" id="CHEBI:456216"/>
        <dbReference type="EC" id="2.7.1.1"/>
    </reaction>
    <physiologicalReaction direction="left-to-right" evidence="9">
        <dbReference type="Rhea" id="RHEA:22741"/>
    </physiologicalReaction>
</comment>
<dbReference type="EMBL" id="CVRI01000060">
    <property type="protein sequence ID" value="CRL03949.1"/>
    <property type="molecule type" value="Genomic_DNA"/>
</dbReference>
<evidence type="ECO:0000256" key="3">
    <source>
        <dbReference type="ARBA" id="ARBA00009225"/>
    </source>
</evidence>
<comment type="catalytic activity">
    <reaction evidence="12">
        <text>D-mannose + ATP = D-mannose 6-phosphate + ADP + H(+)</text>
        <dbReference type="Rhea" id="RHEA:11028"/>
        <dbReference type="ChEBI" id="CHEBI:4208"/>
        <dbReference type="ChEBI" id="CHEBI:15378"/>
        <dbReference type="ChEBI" id="CHEBI:30616"/>
        <dbReference type="ChEBI" id="CHEBI:58735"/>
        <dbReference type="ChEBI" id="CHEBI:456216"/>
        <dbReference type="EC" id="2.7.1.1"/>
    </reaction>
    <physiologicalReaction direction="left-to-right" evidence="12">
        <dbReference type="Rhea" id="RHEA:11029"/>
    </physiologicalReaction>
</comment>
<keyword evidence="5 14" id="KW-0547">Nucleotide-binding</keyword>
<dbReference type="SUPFAM" id="SSF53067">
    <property type="entry name" value="Actin-like ATPase domain"/>
    <property type="match status" value="2"/>
</dbReference>
<evidence type="ECO:0000256" key="1">
    <source>
        <dbReference type="ARBA" id="ARBA00004888"/>
    </source>
</evidence>
<evidence type="ECO:0000259" key="16">
    <source>
        <dbReference type="Pfam" id="PF03727"/>
    </source>
</evidence>
<evidence type="ECO:0000256" key="13">
    <source>
        <dbReference type="ARBA" id="ARBA00059457"/>
    </source>
</evidence>
<keyword evidence="4 14" id="KW-0808">Transferase</keyword>
<comment type="function">
    <text evidence="13">Catalyzes the phosphorylation of various hexoses to hexose 6-phosphate.</text>
</comment>
<evidence type="ECO:0000259" key="15">
    <source>
        <dbReference type="Pfam" id="PF00349"/>
    </source>
</evidence>
<evidence type="ECO:0000256" key="4">
    <source>
        <dbReference type="ARBA" id="ARBA00022679"/>
    </source>
</evidence>
<protein>
    <recommendedName>
        <fullName evidence="14">Phosphotransferase</fullName>
        <ecNumber evidence="14">2.7.1.-</ecNumber>
    </recommendedName>
</protein>
<keyword evidence="8 14" id="KW-0324">Glycolysis</keyword>
<dbReference type="InterPro" id="IPR022672">
    <property type="entry name" value="Hexokinase_N"/>
</dbReference>
<dbReference type="GO" id="GO:0005739">
    <property type="term" value="C:mitochondrion"/>
    <property type="evidence" value="ECO:0007669"/>
    <property type="project" value="TreeGrafter"/>
</dbReference>
<dbReference type="GO" id="GO:0008865">
    <property type="term" value="F:fructokinase activity"/>
    <property type="evidence" value="ECO:0007669"/>
    <property type="project" value="TreeGrafter"/>
</dbReference>
<dbReference type="GO" id="GO:0019158">
    <property type="term" value="F:mannokinase activity"/>
    <property type="evidence" value="ECO:0007669"/>
    <property type="project" value="RHEA"/>
</dbReference>
<dbReference type="PANTHER" id="PTHR19443">
    <property type="entry name" value="HEXOKINASE"/>
    <property type="match status" value="1"/>
</dbReference>
<dbReference type="Proteomes" id="UP000183832">
    <property type="component" value="Unassembled WGS sequence"/>
</dbReference>
<keyword evidence="7 14" id="KW-0067">ATP-binding</keyword>
<gene>
    <name evidence="17" type="primary">similar to Hexokinase type 2</name>
    <name evidence="17" type="ORF">CLUMA_CG017070</name>
</gene>
<dbReference type="UniPathway" id="UPA00242"/>
<comment type="catalytic activity">
    <reaction evidence="11">
        <text>D-glucose + ATP = D-glucose 6-phosphate + ADP + H(+)</text>
        <dbReference type="Rhea" id="RHEA:17825"/>
        <dbReference type="ChEBI" id="CHEBI:4167"/>
        <dbReference type="ChEBI" id="CHEBI:15378"/>
        <dbReference type="ChEBI" id="CHEBI:30616"/>
        <dbReference type="ChEBI" id="CHEBI:61548"/>
        <dbReference type="ChEBI" id="CHEBI:456216"/>
        <dbReference type="EC" id="2.7.1.1"/>
    </reaction>
    <physiologicalReaction direction="left-to-right" evidence="11">
        <dbReference type="Rhea" id="RHEA:17826"/>
    </physiologicalReaction>
</comment>
<keyword evidence="18" id="KW-1185">Reference proteome</keyword>
<dbReference type="Pfam" id="PF03727">
    <property type="entry name" value="Hexokinase_2"/>
    <property type="match status" value="1"/>
</dbReference>
<comment type="similarity">
    <text evidence="3 14">Belongs to the hexokinase family.</text>
</comment>
<dbReference type="PROSITE" id="PS51748">
    <property type="entry name" value="HEXOKINASE_2"/>
    <property type="match status" value="1"/>
</dbReference>
<evidence type="ECO:0000256" key="14">
    <source>
        <dbReference type="RuleBase" id="RU362007"/>
    </source>
</evidence>
<dbReference type="EC" id="2.7.1.-" evidence="14"/>
<accession>A0A1J1IUQ5</accession>
<evidence type="ECO:0000256" key="8">
    <source>
        <dbReference type="ARBA" id="ARBA00023152"/>
    </source>
</evidence>
<dbReference type="FunFam" id="3.40.367.20:FF:000005">
    <property type="entry name" value="Phosphotransferase"/>
    <property type="match status" value="1"/>
</dbReference>
<feature type="domain" description="Hexokinase C-terminal" evidence="16">
    <location>
        <begin position="213"/>
        <end position="448"/>
    </location>
</feature>
<proteinExistence type="inferred from homology"/>
<sequence length="458" mass="51371">MSKLPSVSSNIKKIVDPKFSLDNETLKEVMVKFEREIKKGLKRSTHSSAETKCFVTFVQDLPNGTERGKFLALDLGGTNFRVLLIHLKGEEDYEFQSKIFAIPQNIMTGLGVELFDHIAKCLAEFAIEMNIQHEVLPLGFTFSFPCRQNGLTEGLLIKWTKGFNCKGVVNQNVVELLEDALKRRNDIKILICAILNDTTGTLMSCAWKHHDCKIGVILGTGSNACYLERTTNAELFEKQNKFDDEKVVINTEWGAFGDFGSLDFITTCYDKEVDHHSLNPGNQIFEKMLSGMYLGELVRLVLVHLTSQGHLFNGQISKQLSTQHQFFTKFVSEIETEAEDSINVVRKVLIDLGINEPSDEDCVNVRYVCESVTRRSAHLVATALATLILRMGDPDITIGVDGSVYRHHPKFDDLMTKKVKELIPSNYRFKFVLSEDGSGRGAALVAAVASRQVQYTNS</sequence>
<dbReference type="CDD" id="cd24019">
    <property type="entry name" value="ASKHA_NBD_HK_meta"/>
    <property type="match status" value="1"/>
</dbReference>
<evidence type="ECO:0000256" key="2">
    <source>
        <dbReference type="ARBA" id="ARBA00005028"/>
    </source>
</evidence>
<evidence type="ECO:0000256" key="10">
    <source>
        <dbReference type="ARBA" id="ARBA00047905"/>
    </source>
</evidence>
<evidence type="ECO:0000256" key="11">
    <source>
        <dbReference type="ARBA" id="ARBA00048160"/>
    </source>
</evidence>
<dbReference type="GO" id="GO:0005536">
    <property type="term" value="F:D-glucose binding"/>
    <property type="evidence" value="ECO:0007669"/>
    <property type="project" value="InterPro"/>
</dbReference>
<dbReference type="InterPro" id="IPR001312">
    <property type="entry name" value="Hexokinase"/>
</dbReference>
<evidence type="ECO:0000256" key="6">
    <source>
        <dbReference type="ARBA" id="ARBA00022777"/>
    </source>
</evidence>
<comment type="pathway">
    <text evidence="1">Carbohydrate degradation; glycolysis; D-glyceraldehyde 3-phosphate and glycerone phosphate from D-glucose: step 1/4.</text>
</comment>
<dbReference type="Pfam" id="PF00349">
    <property type="entry name" value="Hexokinase_1"/>
    <property type="match status" value="1"/>
</dbReference>
<dbReference type="UniPathway" id="UPA00109">
    <property type="reaction ID" value="UER00180"/>
</dbReference>
<dbReference type="PROSITE" id="PS00378">
    <property type="entry name" value="HEXOKINASE_1"/>
    <property type="match status" value="1"/>
</dbReference>
<evidence type="ECO:0000256" key="9">
    <source>
        <dbReference type="ARBA" id="ARBA00044613"/>
    </source>
</evidence>
<dbReference type="PANTHER" id="PTHR19443:SF16">
    <property type="entry name" value="HEXOKINASE TYPE 1-RELATED"/>
    <property type="match status" value="1"/>
</dbReference>
<dbReference type="GO" id="GO:0006006">
    <property type="term" value="P:glucose metabolic process"/>
    <property type="evidence" value="ECO:0007669"/>
    <property type="project" value="TreeGrafter"/>
</dbReference>
<dbReference type="GO" id="GO:0005829">
    <property type="term" value="C:cytosol"/>
    <property type="evidence" value="ECO:0007669"/>
    <property type="project" value="TreeGrafter"/>
</dbReference>
<evidence type="ECO:0000313" key="18">
    <source>
        <dbReference type="Proteomes" id="UP000183832"/>
    </source>
</evidence>
<dbReference type="Gene3D" id="3.40.367.20">
    <property type="match status" value="1"/>
</dbReference>
<organism evidence="17 18">
    <name type="scientific">Clunio marinus</name>
    <dbReference type="NCBI Taxonomy" id="568069"/>
    <lineage>
        <taxon>Eukaryota</taxon>
        <taxon>Metazoa</taxon>
        <taxon>Ecdysozoa</taxon>
        <taxon>Arthropoda</taxon>
        <taxon>Hexapoda</taxon>
        <taxon>Insecta</taxon>
        <taxon>Pterygota</taxon>
        <taxon>Neoptera</taxon>
        <taxon>Endopterygota</taxon>
        <taxon>Diptera</taxon>
        <taxon>Nematocera</taxon>
        <taxon>Chironomoidea</taxon>
        <taxon>Chironomidae</taxon>
        <taxon>Clunio</taxon>
    </lineage>
</organism>
<dbReference type="STRING" id="568069.A0A1J1IUQ5"/>
<dbReference type="InterPro" id="IPR022673">
    <property type="entry name" value="Hexokinase_C"/>
</dbReference>
<keyword evidence="6 14" id="KW-0418">Kinase</keyword>